<keyword evidence="13" id="KW-0963">Cytoplasm</keyword>
<feature type="region of interest" description="Disordered" evidence="14">
    <location>
        <begin position="288"/>
        <end position="325"/>
    </location>
</feature>
<evidence type="ECO:0000256" key="14">
    <source>
        <dbReference type="SAM" id="MobiDB-lite"/>
    </source>
</evidence>
<dbReference type="UniPathway" id="UPA00655">
    <property type="reaction ID" value="UER00711"/>
</dbReference>
<evidence type="ECO:0000256" key="7">
    <source>
        <dbReference type="ARBA" id="ARBA00022832"/>
    </source>
</evidence>
<feature type="binding site" evidence="13">
    <location>
        <position position="51"/>
    </location>
    <ligand>
        <name>Zn(2+)</name>
        <dbReference type="ChEBI" id="CHEBI:29105"/>
    </ligand>
</feature>
<keyword evidence="2 13" id="KW-0444">Lipid biosynthesis</keyword>
<dbReference type="HAMAP" id="MF_01395">
    <property type="entry name" value="AcetylCoA_CT_beta"/>
    <property type="match status" value="1"/>
</dbReference>
<feature type="zinc finger region" description="C4-type" evidence="13">
    <location>
        <begin position="29"/>
        <end position="51"/>
    </location>
</feature>
<proteinExistence type="inferred from homology"/>
<feature type="binding site" evidence="13">
    <location>
        <position position="29"/>
    </location>
    <ligand>
        <name>Zn(2+)</name>
        <dbReference type="ChEBI" id="CHEBI:29105"/>
    </ligand>
</feature>
<feature type="domain" description="CoA carboxyltransferase N-terminal" evidence="15">
    <location>
        <begin position="25"/>
        <end position="294"/>
    </location>
</feature>
<dbReference type="EC" id="2.1.3.15" evidence="13"/>
<comment type="cofactor">
    <cofactor evidence="13">
        <name>Zn(2+)</name>
        <dbReference type="ChEBI" id="CHEBI:29105"/>
    </cofactor>
    <text evidence="13">Binds 1 zinc ion per subunit.</text>
</comment>
<evidence type="ECO:0000256" key="6">
    <source>
        <dbReference type="ARBA" id="ARBA00022771"/>
    </source>
</evidence>
<comment type="function">
    <text evidence="12 13">Component of the acetyl coenzyme A carboxylase (ACC) complex. Biotin carboxylase (BC) catalyzes the carboxylation of biotin on its carrier protein (BCCP) and then the CO(2) group is transferred by the transcarboxylase to acetyl-CoA to form malonyl-CoA.</text>
</comment>
<keyword evidence="5 13" id="KW-0547">Nucleotide-binding</keyword>
<accession>A0A238LAB5</accession>
<comment type="subunit">
    <text evidence="13">Acetyl-CoA carboxylase is a heterohexamer composed of biotin carboxyl carrier protein (AccB), biotin carboxylase (AccC) and two subunits each of ACCase subunit alpha (AccA) and ACCase subunit beta (AccD).</text>
</comment>
<dbReference type="InterPro" id="IPR011762">
    <property type="entry name" value="COA_CT_N"/>
</dbReference>
<dbReference type="PRINTS" id="PR01070">
    <property type="entry name" value="ACCCTRFRASEB"/>
</dbReference>
<dbReference type="InterPro" id="IPR000438">
    <property type="entry name" value="Acetyl_CoA_COase_Trfase_b_su"/>
</dbReference>
<organism evidence="16 17">
    <name type="scientific">Flavimaricola marinus</name>
    <dbReference type="NCBI Taxonomy" id="1819565"/>
    <lineage>
        <taxon>Bacteria</taxon>
        <taxon>Pseudomonadati</taxon>
        <taxon>Pseudomonadota</taxon>
        <taxon>Alphaproteobacteria</taxon>
        <taxon>Rhodobacterales</taxon>
        <taxon>Paracoccaceae</taxon>
        <taxon>Flavimaricola</taxon>
    </lineage>
</organism>
<dbReference type="GO" id="GO:0008270">
    <property type="term" value="F:zinc ion binding"/>
    <property type="evidence" value="ECO:0007669"/>
    <property type="project" value="UniProtKB-UniRule"/>
</dbReference>
<dbReference type="SUPFAM" id="SSF52096">
    <property type="entry name" value="ClpP/crotonase"/>
    <property type="match status" value="1"/>
</dbReference>
<comment type="subcellular location">
    <subcellularLocation>
        <location evidence="1 13">Cytoplasm</location>
    </subcellularLocation>
</comment>
<sequence>MNWISNYVRPTINSIFSRREVPENLWTKCDECGTMLFHRELADNLNVCPSCSHHMHITPRARFKAMFDGGVFAEVTVPEPLPDPLQFRDQKKYTDRIKDARRTTSEKEAMLVVEGEMGRTPVVAAAQDFSFMAGSMGMYVGNAIIAAAERAVELGRPLILFSAAGGARMQEGILSLMQMPRTTVAVEMLKEAGLPYIVVLTHPTTGGVTASYAMLGDIQIAEPGALICFAGPRVIEQTIREKLPEGFQRAEYLLDHGMLDRVTPRGQLTDELVRILRMLMGLPPAVAGDLPAPETAKAPPVPDAPAAEAATDSAPPKSTPAPKAK</sequence>
<dbReference type="EMBL" id="FXZK01000001">
    <property type="protein sequence ID" value="SMY06522.1"/>
    <property type="molecule type" value="Genomic_DNA"/>
</dbReference>
<keyword evidence="7 13" id="KW-0276">Fatty acid metabolism</keyword>
<gene>
    <name evidence="13 16" type="primary">accD</name>
    <name evidence="16" type="ORF">LOM8899_00648</name>
</gene>
<dbReference type="NCBIfam" id="TIGR00515">
    <property type="entry name" value="accD"/>
    <property type="match status" value="1"/>
</dbReference>
<keyword evidence="17" id="KW-1185">Reference proteome</keyword>
<comment type="similarity">
    <text evidence="13">Belongs to the AccD/PCCB family.</text>
</comment>
<keyword evidence="9 13" id="KW-0067">ATP-binding</keyword>
<comment type="catalytic activity">
    <reaction evidence="13">
        <text>N(6)-carboxybiotinyl-L-lysyl-[protein] + acetyl-CoA = N(6)-biotinyl-L-lysyl-[protein] + malonyl-CoA</text>
        <dbReference type="Rhea" id="RHEA:54728"/>
        <dbReference type="Rhea" id="RHEA-COMP:10505"/>
        <dbReference type="Rhea" id="RHEA-COMP:10506"/>
        <dbReference type="ChEBI" id="CHEBI:57288"/>
        <dbReference type="ChEBI" id="CHEBI:57384"/>
        <dbReference type="ChEBI" id="CHEBI:83144"/>
        <dbReference type="ChEBI" id="CHEBI:83145"/>
        <dbReference type="EC" id="2.1.3.15"/>
    </reaction>
</comment>
<evidence type="ECO:0000256" key="4">
    <source>
        <dbReference type="ARBA" id="ARBA00022723"/>
    </source>
</evidence>
<keyword evidence="16" id="KW-0436">Ligase</keyword>
<dbReference type="GO" id="GO:0009329">
    <property type="term" value="C:acetate CoA-transferase complex"/>
    <property type="evidence" value="ECO:0007669"/>
    <property type="project" value="TreeGrafter"/>
</dbReference>
<evidence type="ECO:0000259" key="15">
    <source>
        <dbReference type="PROSITE" id="PS50980"/>
    </source>
</evidence>
<name>A0A238LAB5_9RHOB</name>
<reference evidence="16 17" key="1">
    <citation type="submission" date="2017-05" db="EMBL/GenBank/DDBJ databases">
        <authorList>
            <person name="Song R."/>
            <person name="Chenine A.L."/>
            <person name="Ruprecht R.M."/>
        </authorList>
    </citation>
    <scope>NUCLEOTIDE SEQUENCE [LARGE SCALE GENOMIC DNA]</scope>
    <source>
        <strain evidence="16 17">CECT 8899</strain>
    </source>
</reference>
<evidence type="ECO:0000256" key="2">
    <source>
        <dbReference type="ARBA" id="ARBA00022516"/>
    </source>
</evidence>
<dbReference type="GO" id="GO:0005524">
    <property type="term" value="F:ATP binding"/>
    <property type="evidence" value="ECO:0007669"/>
    <property type="project" value="UniProtKB-KW"/>
</dbReference>
<dbReference type="GO" id="GO:2001295">
    <property type="term" value="P:malonyl-CoA biosynthetic process"/>
    <property type="evidence" value="ECO:0007669"/>
    <property type="project" value="UniProtKB-UniRule"/>
</dbReference>
<evidence type="ECO:0000256" key="5">
    <source>
        <dbReference type="ARBA" id="ARBA00022741"/>
    </source>
</evidence>
<dbReference type="RefSeq" id="WP_093990688.1">
    <property type="nucleotide sequence ID" value="NZ_FXZK01000001.1"/>
</dbReference>
<keyword evidence="8 13" id="KW-0862">Zinc</keyword>
<evidence type="ECO:0000256" key="9">
    <source>
        <dbReference type="ARBA" id="ARBA00022840"/>
    </source>
</evidence>
<feature type="compositionally biased region" description="Low complexity" evidence="14">
    <location>
        <begin position="304"/>
        <end position="325"/>
    </location>
</feature>
<dbReference type="InterPro" id="IPR041010">
    <property type="entry name" value="Znf-ACC"/>
</dbReference>
<dbReference type="Gene3D" id="3.90.226.10">
    <property type="entry name" value="2-enoyl-CoA Hydratase, Chain A, domain 1"/>
    <property type="match status" value="1"/>
</dbReference>
<evidence type="ECO:0000256" key="3">
    <source>
        <dbReference type="ARBA" id="ARBA00022679"/>
    </source>
</evidence>
<dbReference type="Pfam" id="PF01039">
    <property type="entry name" value="Carboxyl_trans"/>
    <property type="match status" value="1"/>
</dbReference>
<dbReference type="GO" id="GO:0006633">
    <property type="term" value="P:fatty acid biosynthetic process"/>
    <property type="evidence" value="ECO:0007669"/>
    <property type="project" value="UniProtKB-KW"/>
</dbReference>
<evidence type="ECO:0000313" key="16">
    <source>
        <dbReference type="EMBL" id="SMY06522.1"/>
    </source>
</evidence>
<evidence type="ECO:0000256" key="1">
    <source>
        <dbReference type="ARBA" id="ARBA00004496"/>
    </source>
</evidence>
<evidence type="ECO:0000256" key="11">
    <source>
        <dbReference type="ARBA" id="ARBA00023160"/>
    </source>
</evidence>
<evidence type="ECO:0000313" key="17">
    <source>
        <dbReference type="Proteomes" id="UP000201613"/>
    </source>
</evidence>
<evidence type="ECO:0000256" key="10">
    <source>
        <dbReference type="ARBA" id="ARBA00023098"/>
    </source>
</evidence>
<dbReference type="OrthoDB" id="9772975at2"/>
<keyword evidence="10 13" id="KW-0443">Lipid metabolism</keyword>
<dbReference type="PROSITE" id="PS50980">
    <property type="entry name" value="COA_CT_NTER"/>
    <property type="match status" value="1"/>
</dbReference>
<evidence type="ECO:0000256" key="12">
    <source>
        <dbReference type="ARBA" id="ARBA00025280"/>
    </source>
</evidence>
<protein>
    <recommendedName>
        <fullName evidence="13">Acetyl-coenzyme A carboxylase carboxyl transferase subunit beta</fullName>
        <shortName evidence="13">ACCase subunit beta</shortName>
        <shortName evidence="13">Acetyl-CoA carboxylase carboxyltransferase subunit beta</shortName>
        <ecNumber evidence="13">2.1.3.15</ecNumber>
    </recommendedName>
</protein>
<evidence type="ECO:0000256" key="8">
    <source>
        <dbReference type="ARBA" id="ARBA00022833"/>
    </source>
</evidence>
<dbReference type="InterPro" id="IPR034733">
    <property type="entry name" value="AcCoA_carboxyl_beta"/>
</dbReference>
<dbReference type="PANTHER" id="PTHR42995">
    <property type="entry name" value="ACETYL-COENZYME A CARBOXYLASE CARBOXYL TRANSFERASE SUBUNIT BETA, CHLOROPLASTIC"/>
    <property type="match status" value="1"/>
</dbReference>
<dbReference type="Pfam" id="PF17848">
    <property type="entry name" value="Zn_ribbon_ACC"/>
    <property type="match status" value="1"/>
</dbReference>
<feature type="binding site" evidence="13">
    <location>
        <position position="32"/>
    </location>
    <ligand>
        <name>Zn(2+)</name>
        <dbReference type="ChEBI" id="CHEBI:29105"/>
    </ligand>
</feature>
<dbReference type="GO" id="GO:0003989">
    <property type="term" value="F:acetyl-CoA carboxylase activity"/>
    <property type="evidence" value="ECO:0007669"/>
    <property type="project" value="InterPro"/>
</dbReference>
<evidence type="ECO:0000256" key="13">
    <source>
        <dbReference type="HAMAP-Rule" id="MF_01395"/>
    </source>
</evidence>
<dbReference type="PANTHER" id="PTHR42995:SF5">
    <property type="entry name" value="ACETYL-COENZYME A CARBOXYLASE CARBOXYL TRANSFERASE SUBUNIT BETA, CHLOROPLASTIC"/>
    <property type="match status" value="1"/>
</dbReference>
<feature type="binding site" evidence="13">
    <location>
        <position position="48"/>
    </location>
    <ligand>
        <name>Zn(2+)</name>
        <dbReference type="ChEBI" id="CHEBI:29105"/>
    </ligand>
</feature>
<keyword evidence="4 13" id="KW-0479">Metal-binding</keyword>
<keyword evidence="6 13" id="KW-0863">Zinc-finger</keyword>
<keyword evidence="3 13" id="KW-0808">Transferase</keyword>
<dbReference type="Proteomes" id="UP000201613">
    <property type="component" value="Unassembled WGS sequence"/>
</dbReference>
<dbReference type="AlphaFoldDB" id="A0A238LAB5"/>
<dbReference type="InterPro" id="IPR029045">
    <property type="entry name" value="ClpP/crotonase-like_dom_sf"/>
</dbReference>
<comment type="pathway">
    <text evidence="13">Lipid metabolism; malonyl-CoA biosynthesis; malonyl-CoA from acetyl-CoA: step 1/1.</text>
</comment>
<dbReference type="GO" id="GO:0016743">
    <property type="term" value="F:carboxyl- or carbamoyltransferase activity"/>
    <property type="evidence" value="ECO:0007669"/>
    <property type="project" value="UniProtKB-UniRule"/>
</dbReference>
<keyword evidence="11 13" id="KW-0275">Fatty acid biosynthesis</keyword>